<dbReference type="EMBL" id="RXGB01059072">
    <property type="protein sequence ID" value="TMW80415.1"/>
    <property type="molecule type" value="Genomic_DNA"/>
</dbReference>
<proteinExistence type="predicted"/>
<dbReference type="SUPFAM" id="SSF46689">
    <property type="entry name" value="Homeodomain-like"/>
    <property type="match status" value="1"/>
</dbReference>
<feature type="region of interest" description="Disordered" evidence="6">
    <location>
        <begin position="103"/>
        <end position="124"/>
    </location>
</feature>
<evidence type="ECO:0000259" key="8">
    <source>
        <dbReference type="PROSITE" id="PS51293"/>
    </source>
</evidence>
<evidence type="ECO:0000256" key="3">
    <source>
        <dbReference type="ARBA" id="ARBA00023125"/>
    </source>
</evidence>
<evidence type="ECO:0000256" key="4">
    <source>
        <dbReference type="ARBA" id="ARBA00023163"/>
    </source>
</evidence>
<dbReference type="PROSITE" id="PS51293">
    <property type="entry name" value="SANT"/>
    <property type="match status" value="1"/>
</dbReference>
<evidence type="ECO:0000259" key="7">
    <source>
        <dbReference type="PROSITE" id="PS50090"/>
    </source>
</evidence>
<dbReference type="PANTHER" id="PTHR44191:SF45">
    <property type="entry name" value="TRANSCRIPTION FACTOR MYB1R1-LIKE"/>
    <property type="match status" value="1"/>
</dbReference>
<evidence type="ECO:0000256" key="6">
    <source>
        <dbReference type="SAM" id="MobiDB-lite"/>
    </source>
</evidence>
<dbReference type="InterPro" id="IPR017884">
    <property type="entry name" value="SANT_dom"/>
</dbReference>
<evidence type="ECO:0000256" key="1">
    <source>
        <dbReference type="ARBA" id="ARBA00004123"/>
    </source>
</evidence>
<feature type="domain" description="Myb-like" evidence="7">
    <location>
        <begin position="47"/>
        <end position="99"/>
    </location>
</feature>
<dbReference type="Gene3D" id="1.10.10.60">
    <property type="entry name" value="Homeodomain-like"/>
    <property type="match status" value="1"/>
</dbReference>
<sequence>MARNCSEDEKSIKLFGFDITTATTTTTTTTTSSAATVISEKDFMGKKMIKKGNRWTEDEQRAFLKGLDFHGKGNWTNIAKDFVPSRTPTQVASHAQKYFVRLSDANSNSNERKKKRKKSSVFDLRIEKTEKKTEDTDQAMVPLGNNQETHNVPNYMMKSVPTVMPLTWVYIYPYNDHYASTSISTTTFDKPISGISCSSSSSSSSEDDNLELKL</sequence>
<feature type="domain" description="HTH myb-type" evidence="9">
    <location>
        <begin position="47"/>
        <end position="103"/>
    </location>
</feature>
<dbReference type="GO" id="GO:0009723">
    <property type="term" value="P:response to ethylene"/>
    <property type="evidence" value="ECO:0007669"/>
    <property type="project" value="TreeGrafter"/>
</dbReference>
<feature type="compositionally biased region" description="Acidic residues" evidence="6">
    <location>
        <begin position="205"/>
        <end position="214"/>
    </location>
</feature>
<keyword evidence="3" id="KW-0238">DNA-binding</keyword>
<dbReference type="InterPro" id="IPR052245">
    <property type="entry name" value="Plant_Stress_Dev_TF"/>
</dbReference>
<dbReference type="InterPro" id="IPR009057">
    <property type="entry name" value="Homeodomain-like_sf"/>
</dbReference>
<dbReference type="SMART" id="SM00717">
    <property type="entry name" value="SANT"/>
    <property type="match status" value="1"/>
</dbReference>
<keyword evidence="4" id="KW-0804">Transcription</keyword>
<dbReference type="Pfam" id="PF00249">
    <property type="entry name" value="Myb_DNA-binding"/>
    <property type="match status" value="1"/>
</dbReference>
<dbReference type="NCBIfam" id="TIGR01557">
    <property type="entry name" value="myb_SHAQKYF"/>
    <property type="match status" value="1"/>
</dbReference>
<dbReference type="GO" id="GO:0005634">
    <property type="term" value="C:nucleus"/>
    <property type="evidence" value="ECO:0007669"/>
    <property type="project" value="UniProtKB-SubCell"/>
</dbReference>
<evidence type="ECO:0000256" key="2">
    <source>
        <dbReference type="ARBA" id="ARBA00023015"/>
    </source>
</evidence>
<dbReference type="GO" id="GO:0009739">
    <property type="term" value="P:response to gibberellin"/>
    <property type="evidence" value="ECO:0007669"/>
    <property type="project" value="TreeGrafter"/>
</dbReference>
<dbReference type="GO" id="GO:0010597">
    <property type="term" value="P:green leaf volatile biosynthetic process"/>
    <property type="evidence" value="ECO:0007669"/>
    <property type="project" value="UniProtKB-ARBA"/>
</dbReference>
<comment type="caution">
    <text evidence="10">The sequence shown here is derived from an EMBL/GenBank/DDBJ whole genome shotgun (WGS) entry which is preliminary data.</text>
</comment>
<dbReference type="PROSITE" id="PS50090">
    <property type="entry name" value="MYB_LIKE"/>
    <property type="match status" value="1"/>
</dbReference>
<reference evidence="10" key="1">
    <citation type="submission" date="2019-05" db="EMBL/GenBank/DDBJ databases">
        <title>The de novo reference genome and transcriptome assemblies of the wild tomato species Solanum chilense.</title>
        <authorList>
            <person name="Stam R."/>
            <person name="Nosenko T."/>
            <person name="Hoerger A.C."/>
            <person name="Stephan W."/>
            <person name="Seidel M.A."/>
            <person name="Kuhn J.M.M."/>
            <person name="Haberer G."/>
            <person name="Tellier A."/>
        </authorList>
    </citation>
    <scope>NUCLEOTIDE SEQUENCE</scope>
    <source>
        <tissue evidence="10">Mature leaves</tissue>
    </source>
</reference>
<protein>
    <submittedName>
        <fullName evidence="10">Uncharacterized protein</fullName>
    </submittedName>
</protein>
<feature type="domain" description="SANT" evidence="8">
    <location>
        <begin position="50"/>
        <end position="103"/>
    </location>
</feature>
<comment type="subcellular location">
    <subcellularLocation>
        <location evidence="1">Nucleus</location>
    </subcellularLocation>
</comment>
<evidence type="ECO:0000259" key="9">
    <source>
        <dbReference type="PROSITE" id="PS51294"/>
    </source>
</evidence>
<dbReference type="GO" id="GO:0006355">
    <property type="term" value="P:regulation of DNA-templated transcription"/>
    <property type="evidence" value="ECO:0007669"/>
    <property type="project" value="UniProtKB-ARBA"/>
</dbReference>
<dbReference type="PROSITE" id="PS51294">
    <property type="entry name" value="HTH_MYB"/>
    <property type="match status" value="1"/>
</dbReference>
<dbReference type="CDD" id="cd00167">
    <property type="entry name" value="SANT"/>
    <property type="match status" value="1"/>
</dbReference>
<name>A0A6N2AEA4_SOLCI</name>
<dbReference type="InterPro" id="IPR006447">
    <property type="entry name" value="Myb_dom_plants"/>
</dbReference>
<organism evidence="10">
    <name type="scientific">Solanum chilense</name>
    <name type="common">Tomato</name>
    <name type="synonym">Lycopersicon chilense</name>
    <dbReference type="NCBI Taxonomy" id="4083"/>
    <lineage>
        <taxon>Eukaryota</taxon>
        <taxon>Viridiplantae</taxon>
        <taxon>Streptophyta</taxon>
        <taxon>Embryophyta</taxon>
        <taxon>Tracheophyta</taxon>
        <taxon>Spermatophyta</taxon>
        <taxon>Magnoliopsida</taxon>
        <taxon>eudicotyledons</taxon>
        <taxon>Gunneridae</taxon>
        <taxon>Pentapetalae</taxon>
        <taxon>asterids</taxon>
        <taxon>lamiids</taxon>
        <taxon>Solanales</taxon>
        <taxon>Solanaceae</taxon>
        <taxon>Solanoideae</taxon>
        <taxon>Solaneae</taxon>
        <taxon>Solanum</taxon>
        <taxon>Solanum subgen. Lycopersicon</taxon>
    </lineage>
</organism>
<feature type="region of interest" description="Disordered" evidence="6">
    <location>
        <begin position="194"/>
        <end position="214"/>
    </location>
</feature>
<evidence type="ECO:0000313" key="10">
    <source>
        <dbReference type="EMBL" id="TMW80415.1"/>
    </source>
</evidence>
<gene>
    <name evidence="10" type="ORF">EJD97_020370</name>
</gene>
<evidence type="ECO:0000256" key="5">
    <source>
        <dbReference type="ARBA" id="ARBA00023242"/>
    </source>
</evidence>
<accession>A0A6N2AEA4</accession>
<dbReference type="InterPro" id="IPR017930">
    <property type="entry name" value="Myb_dom"/>
</dbReference>
<dbReference type="PANTHER" id="PTHR44191">
    <property type="entry name" value="TRANSCRIPTION FACTOR KUA1"/>
    <property type="match status" value="1"/>
</dbReference>
<keyword evidence="2" id="KW-0805">Transcription regulation</keyword>
<dbReference type="InterPro" id="IPR001005">
    <property type="entry name" value="SANT/Myb"/>
</dbReference>
<dbReference type="GO" id="GO:0000976">
    <property type="term" value="F:transcription cis-regulatory region binding"/>
    <property type="evidence" value="ECO:0007669"/>
    <property type="project" value="UniProtKB-ARBA"/>
</dbReference>
<dbReference type="AlphaFoldDB" id="A0A6N2AEA4"/>
<keyword evidence="5" id="KW-0539">Nucleus</keyword>